<dbReference type="EMBL" id="FOHT01000021">
    <property type="protein sequence ID" value="SET71702.1"/>
    <property type="molecule type" value="Genomic_DNA"/>
</dbReference>
<dbReference type="STRING" id="1168034.FH5T_04955"/>
<evidence type="ECO:0000256" key="7">
    <source>
        <dbReference type="ARBA" id="ARBA00023010"/>
    </source>
</evidence>
<evidence type="ECO:0000256" key="5">
    <source>
        <dbReference type="ARBA" id="ARBA00022927"/>
    </source>
</evidence>
<dbReference type="InterPro" id="IPR003369">
    <property type="entry name" value="TatA/B/E"/>
</dbReference>
<evidence type="ECO:0000313" key="11">
    <source>
        <dbReference type="EMBL" id="SET71702.1"/>
    </source>
</evidence>
<evidence type="ECO:0000256" key="8">
    <source>
        <dbReference type="ARBA" id="ARBA00023136"/>
    </source>
</evidence>
<reference evidence="10 12" key="1">
    <citation type="submission" date="2014-03" db="EMBL/GenBank/DDBJ databases">
        <title>Complete genome sequence of a deeply braunched marine Bacteroidia bacterium Draconibacterium orientale type strain FH5T.</title>
        <authorList>
            <person name="Li X."/>
            <person name="Wang X."/>
            <person name="Xie Z."/>
            <person name="Du Z."/>
            <person name="Chen G."/>
        </authorList>
    </citation>
    <scope>NUCLEOTIDE SEQUENCE [LARGE SCALE GENOMIC DNA]</scope>
    <source>
        <strain evidence="10 12">FH5</strain>
    </source>
</reference>
<evidence type="ECO:0000313" key="10">
    <source>
        <dbReference type="EMBL" id="AHW59159.1"/>
    </source>
</evidence>
<dbReference type="GO" id="GO:0008320">
    <property type="term" value="F:protein transmembrane transporter activity"/>
    <property type="evidence" value="ECO:0007669"/>
    <property type="project" value="UniProtKB-UniRule"/>
</dbReference>
<dbReference type="AlphaFoldDB" id="X5DDT2"/>
<dbReference type="OrthoDB" id="9812812at2"/>
<keyword evidence="4 9" id="KW-0812">Transmembrane</keyword>
<dbReference type="Gene3D" id="1.20.5.3310">
    <property type="match status" value="1"/>
</dbReference>
<keyword evidence="5 9" id="KW-0653">Protein transport</keyword>
<dbReference type="RefSeq" id="WP_038556339.1">
    <property type="nucleotide sequence ID" value="NZ_CAXXJF010000003.1"/>
</dbReference>
<dbReference type="Proteomes" id="UP000023772">
    <property type="component" value="Chromosome"/>
</dbReference>
<dbReference type="InterPro" id="IPR006312">
    <property type="entry name" value="TatA/E"/>
</dbReference>
<comment type="subcellular location">
    <subcellularLocation>
        <location evidence="1 9">Cell membrane</location>
        <topology evidence="1 9">Single-pass membrane protein</topology>
    </subcellularLocation>
</comment>
<evidence type="ECO:0000256" key="3">
    <source>
        <dbReference type="ARBA" id="ARBA00022475"/>
    </source>
</evidence>
<dbReference type="PANTHER" id="PTHR42982:SF1">
    <property type="entry name" value="SEC-INDEPENDENT PROTEIN TRANSLOCASE PROTEIN TATA"/>
    <property type="match status" value="1"/>
</dbReference>
<comment type="function">
    <text evidence="9">Part of the twin-arginine translocation (Tat) system that transports large folded proteins containing a characteristic twin-arginine motif in their signal peptide across membranes. TatA could form the protein-conducting channel of the Tat system.</text>
</comment>
<comment type="subunit">
    <text evidence="9">Forms a complex with TatC.</text>
</comment>
<dbReference type="HOGENOM" id="CLU_086034_1_5_10"/>
<dbReference type="PANTHER" id="PTHR42982">
    <property type="entry name" value="SEC-INDEPENDENT PROTEIN TRANSLOCASE PROTEIN TATA"/>
    <property type="match status" value="1"/>
</dbReference>
<evidence type="ECO:0000256" key="1">
    <source>
        <dbReference type="ARBA" id="ARBA00004162"/>
    </source>
</evidence>
<organism evidence="11 13">
    <name type="scientific">Draconibacterium orientale</name>
    <dbReference type="NCBI Taxonomy" id="1168034"/>
    <lineage>
        <taxon>Bacteria</taxon>
        <taxon>Pseudomonadati</taxon>
        <taxon>Bacteroidota</taxon>
        <taxon>Bacteroidia</taxon>
        <taxon>Marinilabiliales</taxon>
        <taxon>Prolixibacteraceae</taxon>
        <taxon>Draconibacterium</taxon>
    </lineage>
</organism>
<accession>X5DDT2</accession>
<dbReference type="KEGG" id="dori:FH5T_04955"/>
<name>X5DDT2_9BACT</name>
<reference evidence="11 13" key="2">
    <citation type="submission" date="2016-10" db="EMBL/GenBank/DDBJ databases">
        <authorList>
            <person name="de Groot N.N."/>
        </authorList>
    </citation>
    <scope>NUCLEOTIDE SEQUENCE [LARGE SCALE GENOMIC DNA]</scope>
    <source>
        <strain evidence="11 13">DSM 25947</strain>
    </source>
</reference>
<keyword evidence="6 9" id="KW-1133">Transmembrane helix</keyword>
<keyword evidence="12" id="KW-1185">Reference proteome</keyword>
<evidence type="ECO:0000256" key="4">
    <source>
        <dbReference type="ARBA" id="ARBA00022692"/>
    </source>
</evidence>
<evidence type="ECO:0000256" key="6">
    <source>
        <dbReference type="ARBA" id="ARBA00022989"/>
    </source>
</evidence>
<sequence length="88" mass="9872">MQYLLFISGGEIVLVMLLALLFFGSKAIPDIAKTLGKGMREFKKATNEIKRELDNHTSDIQKDINEVSSTVKKETTDIQKGITDKLKD</sequence>
<protein>
    <recommendedName>
        <fullName evidence="9">Sec-independent protein translocase protein TatA</fullName>
    </recommendedName>
</protein>
<dbReference type="GO" id="GO:0033281">
    <property type="term" value="C:TAT protein transport complex"/>
    <property type="evidence" value="ECO:0007669"/>
    <property type="project" value="UniProtKB-UniRule"/>
</dbReference>
<dbReference type="eggNOG" id="COG1826">
    <property type="taxonomic scope" value="Bacteria"/>
</dbReference>
<gene>
    <name evidence="9" type="primary">tatA</name>
    <name evidence="10" type="ORF">FH5T_04955</name>
    <name evidence="11" type="ORF">SAMN05444285_1213</name>
</gene>
<evidence type="ECO:0000256" key="2">
    <source>
        <dbReference type="ARBA" id="ARBA00022448"/>
    </source>
</evidence>
<dbReference type="GO" id="GO:0043953">
    <property type="term" value="P:protein transport by the Tat complex"/>
    <property type="evidence" value="ECO:0007669"/>
    <property type="project" value="UniProtKB-UniRule"/>
</dbReference>
<proteinExistence type="inferred from homology"/>
<dbReference type="Proteomes" id="UP000181981">
    <property type="component" value="Unassembled WGS sequence"/>
</dbReference>
<dbReference type="EMBL" id="CP007451">
    <property type="protein sequence ID" value="AHW59159.1"/>
    <property type="molecule type" value="Genomic_DNA"/>
</dbReference>
<dbReference type="Pfam" id="PF02416">
    <property type="entry name" value="TatA_B_E"/>
    <property type="match status" value="1"/>
</dbReference>
<comment type="similarity">
    <text evidence="9">Belongs to the TatA/E family.</text>
</comment>
<keyword evidence="7 9" id="KW-0811">Translocation</keyword>
<evidence type="ECO:0000256" key="9">
    <source>
        <dbReference type="HAMAP-Rule" id="MF_00236"/>
    </source>
</evidence>
<keyword evidence="8 9" id="KW-0472">Membrane</keyword>
<dbReference type="HAMAP" id="MF_00236">
    <property type="entry name" value="TatA_E"/>
    <property type="match status" value="1"/>
</dbReference>
<evidence type="ECO:0000313" key="13">
    <source>
        <dbReference type="Proteomes" id="UP000181981"/>
    </source>
</evidence>
<keyword evidence="3 9" id="KW-1003">Cell membrane</keyword>
<evidence type="ECO:0000313" key="12">
    <source>
        <dbReference type="Proteomes" id="UP000023772"/>
    </source>
</evidence>
<keyword evidence="2 9" id="KW-0813">Transport</keyword>